<feature type="domain" description="Reverse transcriptase zinc-binding" evidence="1">
    <location>
        <begin position="62"/>
        <end position="144"/>
    </location>
</feature>
<sequence>FGNWCGAKWVWNIVTRRPLFDWEKDQWRVFSTFLDCIPIRDNVPDALAWSLSSNGLFSVGSFRRELEDSTNGTNLVPKFLWKGICPSKIELFLWQMWKGKVFVKEVLYRCGMGHISNMECPLCGKDGESIDHLFLQCSWLKALWQTCLCWWEVCYCVNLSIKDWLEGWLGLCPAKNQERVWCSMFYAIIWTIWE</sequence>
<protein>
    <recommendedName>
        <fullName evidence="1">Reverse transcriptase zinc-binding domain-containing protein</fullName>
    </recommendedName>
</protein>
<reference evidence="2" key="1">
    <citation type="journal article" date="2023" name="Plant J.">
        <title>Genome sequences and population genomics provide insights into the demographic history, inbreeding, and mutation load of two 'living fossil' tree species of Dipteronia.</title>
        <authorList>
            <person name="Feng Y."/>
            <person name="Comes H.P."/>
            <person name="Chen J."/>
            <person name="Zhu S."/>
            <person name="Lu R."/>
            <person name="Zhang X."/>
            <person name="Li P."/>
            <person name="Qiu J."/>
            <person name="Olsen K.M."/>
            <person name="Qiu Y."/>
        </authorList>
    </citation>
    <scope>NUCLEOTIDE SEQUENCE</scope>
    <source>
        <strain evidence="2">NBL</strain>
    </source>
</reference>
<dbReference type="Pfam" id="PF13966">
    <property type="entry name" value="zf-RVT"/>
    <property type="match status" value="1"/>
</dbReference>
<evidence type="ECO:0000313" key="3">
    <source>
        <dbReference type="Proteomes" id="UP001281410"/>
    </source>
</evidence>
<gene>
    <name evidence="2" type="ORF">Dsin_023002</name>
</gene>
<proteinExistence type="predicted"/>
<evidence type="ECO:0000259" key="1">
    <source>
        <dbReference type="Pfam" id="PF13966"/>
    </source>
</evidence>
<evidence type="ECO:0000313" key="2">
    <source>
        <dbReference type="EMBL" id="KAK3199587.1"/>
    </source>
</evidence>
<accession>A0AAE0E1P4</accession>
<dbReference type="Proteomes" id="UP001281410">
    <property type="component" value="Unassembled WGS sequence"/>
</dbReference>
<comment type="caution">
    <text evidence="2">The sequence shown here is derived from an EMBL/GenBank/DDBJ whole genome shotgun (WGS) entry which is preliminary data.</text>
</comment>
<dbReference type="AlphaFoldDB" id="A0AAE0E1P4"/>
<organism evidence="2 3">
    <name type="scientific">Dipteronia sinensis</name>
    <dbReference type="NCBI Taxonomy" id="43782"/>
    <lineage>
        <taxon>Eukaryota</taxon>
        <taxon>Viridiplantae</taxon>
        <taxon>Streptophyta</taxon>
        <taxon>Embryophyta</taxon>
        <taxon>Tracheophyta</taxon>
        <taxon>Spermatophyta</taxon>
        <taxon>Magnoliopsida</taxon>
        <taxon>eudicotyledons</taxon>
        <taxon>Gunneridae</taxon>
        <taxon>Pentapetalae</taxon>
        <taxon>rosids</taxon>
        <taxon>malvids</taxon>
        <taxon>Sapindales</taxon>
        <taxon>Sapindaceae</taxon>
        <taxon>Hippocastanoideae</taxon>
        <taxon>Acereae</taxon>
        <taxon>Dipteronia</taxon>
    </lineage>
</organism>
<dbReference type="EMBL" id="JANJYJ010000007">
    <property type="protein sequence ID" value="KAK3199587.1"/>
    <property type="molecule type" value="Genomic_DNA"/>
</dbReference>
<name>A0AAE0E1P4_9ROSI</name>
<feature type="non-terminal residue" evidence="2">
    <location>
        <position position="1"/>
    </location>
</feature>
<keyword evidence="3" id="KW-1185">Reference proteome</keyword>
<dbReference type="InterPro" id="IPR026960">
    <property type="entry name" value="RVT-Znf"/>
</dbReference>